<dbReference type="GO" id="GO:0005886">
    <property type="term" value="C:plasma membrane"/>
    <property type="evidence" value="ECO:0007669"/>
    <property type="project" value="UniProtKB-SubCell"/>
</dbReference>
<organism evidence="11 12">
    <name type="scientific">Silurus meridionalis</name>
    <name type="common">Southern catfish</name>
    <name type="synonym">Silurus soldatovi meridionalis</name>
    <dbReference type="NCBI Taxonomy" id="175797"/>
    <lineage>
        <taxon>Eukaryota</taxon>
        <taxon>Metazoa</taxon>
        <taxon>Chordata</taxon>
        <taxon>Craniata</taxon>
        <taxon>Vertebrata</taxon>
        <taxon>Euteleostomi</taxon>
        <taxon>Actinopterygii</taxon>
        <taxon>Neopterygii</taxon>
        <taxon>Teleostei</taxon>
        <taxon>Ostariophysi</taxon>
        <taxon>Siluriformes</taxon>
        <taxon>Siluridae</taxon>
        <taxon>Silurus</taxon>
    </lineage>
</organism>
<comment type="caution">
    <text evidence="11">The sequence shown here is derived from an EMBL/GenBank/DDBJ whole genome shotgun (WGS) entry which is preliminary data.</text>
</comment>
<evidence type="ECO:0000256" key="1">
    <source>
        <dbReference type="ARBA" id="ARBA00004236"/>
    </source>
</evidence>
<keyword evidence="8" id="KW-0812">Transmembrane</keyword>
<dbReference type="InterPro" id="IPR036179">
    <property type="entry name" value="Ig-like_dom_sf"/>
</dbReference>
<dbReference type="InterPro" id="IPR013783">
    <property type="entry name" value="Ig-like_fold"/>
</dbReference>
<evidence type="ECO:0000256" key="6">
    <source>
        <dbReference type="ARBA" id="ARBA00023157"/>
    </source>
</evidence>
<dbReference type="PROSITE" id="PS50835">
    <property type="entry name" value="IG_LIKE"/>
    <property type="match status" value="1"/>
</dbReference>
<evidence type="ECO:0000256" key="5">
    <source>
        <dbReference type="ARBA" id="ARBA00023136"/>
    </source>
</evidence>
<gene>
    <name evidence="11" type="ORF">HF521_001807</name>
</gene>
<accession>A0A8T0BC05</accession>
<dbReference type="SMART" id="SM00409">
    <property type="entry name" value="IG"/>
    <property type="match status" value="1"/>
</dbReference>
<evidence type="ECO:0000313" key="11">
    <source>
        <dbReference type="EMBL" id="KAF7702524.1"/>
    </source>
</evidence>
<proteinExistence type="predicted"/>
<dbReference type="InterPro" id="IPR007110">
    <property type="entry name" value="Ig-like_dom"/>
</dbReference>
<dbReference type="InterPro" id="IPR013106">
    <property type="entry name" value="Ig_V-set"/>
</dbReference>
<keyword evidence="6" id="KW-1015">Disulfide bond</keyword>
<keyword evidence="7" id="KW-0325">Glycoprotein</keyword>
<protein>
    <recommendedName>
        <fullName evidence="10">Ig-like domain-containing protein</fullName>
    </recommendedName>
</protein>
<dbReference type="PANTHER" id="PTHR19433">
    <property type="entry name" value="T-CELL RECEPTOR ALPHA CHAIN V REGION-RELATED"/>
    <property type="match status" value="1"/>
</dbReference>
<keyword evidence="2" id="KW-1003">Cell membrane</keyword>
<feature type="signal peptide" evidence="9">
    <location>
        <begin position="1"/>
        <end position="20"/>
    </location>
</feature>
<keyword evidence="3 9" id="KW-0732">Signal</keyword>
<evidence type="ECO:0000256" key="4">
    <source>
        <dbReference type="ARBA" id="ARBA00022859"/>
    </source>
</evidence>
<dbReference type="AlphaFoldDB" id="A0A8T0BC05"/>
<dbReference type="EMBL" id="JABFDY010000010">
    <property type="protein sequence ID" value="KAF7702524.1"/>
    <property type="molecule type" value="Genomic_DNA"/>
</dbReference>
<name>A0A8T0BC05_SILME</name>
<keyword evidence="8" id="KW-1133">Transmembrane helix</keyword>
<comment type="subcellular location">
    <subcellularLocation>
        <location evidence="1">Cell membrane</location>
    </subcellularLocation>
</comment>
<dbReference type="Pfam" id="PF07686">
    <property type="entry name" value="V-set"/>
    <property type="match status" value="1"/>
</dbReference>
<feature type="domain" description="Ig-like" evidence="10">
    <location>
        <begin position="28"/>
        <end position="121"/>
    </location>
</feature>
<evidence type="ECO:0000259" key="10">
    <source>
        <dbReference type="PROSITE" id="PS50835"/>
    </source>
</evidence>
<evidence type="ECO:0000256" key="9">
    <source>
        <dbReference type="SAM" id="SignalP"/>
    </source>
</evidence>
<keyword evidence="5 8" id="KW-0472">Membrane</keyword>
<dbReference type="Gene3D" id="2.60.40.10">
    <property type="entry name" value="Immunoglobulins"/>
    <property type="match status" value="1"/>
</dbReference>
<reference evidence="11" key="1">
    <citation type="submission" date="2020-08" db="EMBL/GenBank/DDBJ databases">
        <title>Chromosome-level assembly of Southern catfish (Silurus meridionalis) provides insights into visual adaptation to the nocturnal and benthic lifestyles.</title>
        <authorList>
            <person name="Zhang Y."/>
            <person name="Wang D."/>
            <person name="Peng Z."/>
        </authorList>
    </citation>
    <scope>NUCLEOTIDE SEQUENCE</scope>
    <source>
        <strain evidence="11">SWU-2019-XX</strain>
        <tissue evidence="11">Muscle</tissue>
    </source>
</reference>
<dbReference type="GO" id="GO:0009617">
    <property type="term" value="P:response to bacterium"/>
    <property type="evidence" value="ECO:0007669"/>
    <property type="project" value="TreeGrafter"/>
</dbReference>
<evidence type="ECO:0000256" key="2">
    <source>
        <dbReference type="ARBA" id="ARBA00022475"/>
    </source>
</evidence>
<keyword evidence="12" id="KW-1185">Reference proteome</keyword>
<feature type="chain" id="PRO_5035717033" description="Ig-like domain-containing protein" evidence="9">
    <location>
        <begin position="21"/>
        <end position="225"/>
    </location>
</feature>
<dbReference type="PANTHER" id="PTHR19433:SF111">
    <property type="entry name" value="T CELL RECEPTOR ALPHA VARIABLE 4"/>
    <property type="match status" value="1"/>
</dbReference>
<sequence length="225" mass="25617">MARLLGVQLIMSVFMQITLADIMSVLPGENITLTCSITNHSQIWWYQLRFEEIKLLIFARIQQVDKVYSPTWNADENHFDLNEDSSLEIIGVQETDLGFYFCGGQNKTHNDFGKPIRVNFTDNRNPESTVLSTYLDRFQTINIILTCLCSISFLINITCVCVFRSRVQGKSVLSHPCCSDPNTTHSAEKEMNLHYATFTHKTEPGYKNTSDLDGVLYAGIRYLPA</sequence>
<evidence type="ECO:0000256" key="7">
    <source>
        <dbReference type="ARBA" id="ARBA00023180"/>
    </source>
</evidence>
<dbReference type="InterPro" id="IPR052051">
    <property type="entry name" value="TCR_complex_component"/>
</dbReference>
<feature type="transmembrane region" description="Helical" evidence="8">
    <location>
        <begin position="143"/>
        <end position="163"/>
    </location>
</feature>
<dbReference type="Proteomes" id="UP000606274">
    <property type="component" value="Unassembled WGS sequence"/>
</dbReference>
<evidence type="ECO:0000256" key="8">
    <source>
        <dbReference type="SAM" id="Phobius"/>
    </source>
</evidence>
<dbReference type="SUPFAM" id="SSF48726">
    <property type="entry name" value="Immunoglobulin"/>
    <property type="match status" value="1"/>
</dbReference>
<keyword evidence="4" id="KW-0391">Immunity</keyword>
<evidence type="ECO:0000313" key="12">
    <source>
        <dbReference type="Proteomes" id="UP000606274"/>
    </source>
</evidence>
<dbReference type="GO" id="GO:0002376">
    <property type="term" value="P:immune system process"/>
    <property type="evidence" value="ECO:0007669"/>
    <property type="project" value="UniProtKB-KW"/>
</dbReference>
<dbReference type="InterPro" id="IPR003599">
    <property type="entry name" value="Ig_sub"/>
</dbReference>
<evidence type="ECO:0000256" key="3">
    <source>
        <dbReference type="ARBA" id="ARBA00022729"/>
    </source>
</evidence>